<name>A0A101P7J6_9ACTN</name>
<comment type="function">
    <text evidence="5">Repressor of the lactose catabolism operon. Galactose-6-phosphate is the inducer.</text>
</comment>
<dbReference type="STRING" id="67386.AQI95_14975"/>
<dbReference type="InterPro" id="IPR014036">
    <property type="entry name" value="DeoR-like_C"/>
</dbReference>
<evidence type="ECO:0000256" key="1">
    <source>
        <dbReference type="ARBA" id="ARBA00021390"/>
    </source>
</evidence>
<dbReference type="Gene3D" id="1.10.10.10">
    <property type="entry name" value="Winged helix-like DNA-binding domain superfamily/Winged helix DNA-binding domain"/>
    <property type="match status" value="1"/>
</dbReference>
<comment type="caution">
    <text evidence="7">The sequence shown here is derived from an EMBL/GenBank/DDBJ whole genome shotgun (WGS) entry which is preliminary data.</text>
</comment>
<dbReference type="InterPro" id="IPR050313">
    <property type="entry name" value="Carb_Metab_HTH_regulators"/>
</dbReference>
<keyword evidence="8" id="KW-1185">Reference proteome</keyword>
<evidence type="ECO:0000256" key="4">
    <source>
        <dbReference type="ARBA" id="ARBA00023163"/>
    </source>
</evidence>
<sequence length="254" mass="27853">MVQGDERQQLILERARGQGSVGVRVLARELDVSSETIRRDLRVLESYGLLRRTHGGAYPVETRSFETSWETRTRRLVPEQRRIAAAAVGLIGPAETVFVDEGSTPELVAEALPGDRPLTVVTAALAVAHRLSRRENTTVILLGGQVRRSTRSVAGPWVEQMLSEFVIDLAFVGANGISWEHGLTTPEPAAAKIKAQVMKVSRRKVFCGVHTTFGAVGFCRFADVREFEAIITDTGLPLAQARPFAREGGRVLRV</sequence>
<dbReference type="PROSITE" id="PS51000">
    <property type="entry name" value="HTH_DEOR_2"/>
    <property type="match status" value="1"/>
</dbReference>
<evidence type="ECO:0000256" key="2">
    <source>
        <dbReference type="ARBA" id="ARBA00022491"/>
    </source>
</evidence>
<evidence type="ECO:0000259" key="6">
    <source>
        <dbReference type="PROSITE" id="PS51000"/>
    </source>
</evidence>
<keyword evidence="3" id="KW-0805">Transcription regulation</keyword>
<dbReference type="InterPro" id="IPR001034">
    <property type="entry name" value="DeoR_HTH"/>
</dbReference>
<proteinExistence type="predicted"/>
<feature type="domain" description="HTH deoR-type" evidence="6">
    <location>
        <begin position="4"/>
        <end position="59"/>
    </location>
</feature>
<dbReference type="InterPro" id="IPR036388">
    <property type="entry name" value="WH-like_DNA-bd_sf"/>
</dbReference>
<dbReference type="Pfam" id="PF00455">
    <property type="entry name" value="DeoRC"/>
    <property type="match status" value="1"/>
</dbReference>
<evidence type="ECO:0000256" key="5">
    <source>
        <dbReference type="ARBA" id="ARBA00024937"/>
    </source>
</evidence>
<dbReference type="SMART" id="SM01134">
    <property type="entry name" value="DeoRC"/>
    <property type="match status" value="1"/>
</dbReference>
<dbReference type="InterPro" id="IPR037171">
    <property type="entry name" value="NagB/RpiA_transferase-like"/>
</dbReference>
<keyword evidence="4" id="KW-0804">Transcription</keyword>
<dbReference type="Proteomes" id="UP000053127">
    <property type="component" value="Unassembled WGS sequence"/>
</dbReference>
<dbReference type="PANTHER" id="PTHR30363">
    <property type="entry name" value="HTH-TYPE TRANSCRIPTIONAL REGULATOR SRLR-RELATED"/>
    <property type="match status" value="1"/>
</dbReference>
<dbReference type="AlphaFoldDB" id="A0A101P7J6"/>
<dbReference type="PANTHER" id="PTHR30363:SF4">
    <property type="entry name" value="GLYCEROL-3-PHOSPHATE REGULON REPRESSOR"/>
    <property type="match status" value="1"/>
</dbReference>
<dbReference type="Pfam" id="PF08220">
    <property type="entry name" value="HTH_DeoR"/>
    <property type="match status" value="1"/>
</dbReference>
<evidence type="ECO:0000313" key="8">
    <source>
        <dbReference type="Proteomes" id="UP000053127"/>
    </source>
</evidence>
<reference evidence="7 8" key="1">
    <citation type="submission" date="2015-10" db="EMBL/GenBank/DDBJ databases">
        <title>Draft genome sequence of Streptomyces yokosukanensis DSM 40224, type strain for the species Streptomyces yokosukanensis.</title>
        <authorList>
            <person name="Ruckert C."/>
            <person name="Winkler A."/>
            <person name="Kalinowski J."/>
            <person name="Kampfer P."/>
            <person name="Glaeser S."/>
        </authorList>
    </citation>
    <scope>NUCLEOTIDE SEQUENCE [LARGE SCALE GENOMIC DNA]</scope>
    <source>
        <strain evidence="7 8">DSM 40224</strain>
    </source>
</reference>
<accession>A0A101P7J6</accession>
<evidence type="ECO:0000313" key="7">
    <source>
        <dbReference type="EMBL" id="KUN06345.1"/>
    </source>
</evidence>
<dbReference type="GO" id="GO:0003700">
    <property type="term" value="F:DNA-binding transcription factor activity"/>
    <property type="evidence" value="ECO:0007669"/>
    <property type="project" value="InterPro"/>
</dbReference>
<dbReference type="SMART" id="SM00420">
    <property type="entry name" value="HTH_DEOR"/>
    <property type="match status" value="1"/>
</dbReference>
<organism evidence="7 8">
    <name type="scientific">Streptomyces yokosukanensis</name>
    <dbReference type="NCBI Taxonomy" id="67386"/>
    <lineage>
        <taxon>Bacteria</taxon>
        <taxon>Bacillati</taxon>
        <taxon>Actinomycetota</taxon>
        <taxon>Actinomycetes</taxon>
        <taxon>Kitasatosporales</taxon>
        <taxon>Streptomycetaceae</taxon>
        <taxon>Streptomyces</taxon>
    </lineage>
</organism>
<protein>
    <recommendedName>
        <fullName evidence="1">Lactose phosphotransferase system repressor</fullName>
    </recommendedName>
</protein>
<dbReference type="InterPro" id="IPR036390">
    <property type="entry name" value="WH_DNA-bd_sf"/>
</dbReference>
<dbReference type="PRINTS" id="PR00037">
    <property type="entry name" value="HTHLACR"/>
</dbReference>
<evidence type="ECO:0000256" key="3">
    <source>
        <dbReference type="ARBA" id="ARBA00023015"/>
    </source>
</evidence>
<keyword evidence="2" id="KW-0678">Repressor</keyword>
<gene>
    <name evidence="7" type="ORF">AQI95_14975</name>
</gene>
<dbReference type="SUPFAM" id="SSF46785">
    <property type="entry name" value="Winged helix' DNA-binding domain"/>
    <property type="match status" value="1"/>
</dbReference>
<dbReference type="SUPFAM" id="SSF100950">
    <property type="entry name" value="NagB/RpiA/CoA transferase-like"/>
    <property type="match status" value="1"/>
</dbReference>
<dbReference type="EMBL" id="LMWN01000018">
    <property type="protein sequence ID" value="KUN06345.1"/>
    <property type="molecule type" value="Genomic_DNA"/>
</dbReference>